<proteinExistence type="predicted"/>
<protein>
    <submittedName>
        <fullName evidence="3">CPBP family intramembrane metalloprotease</fullName>
    </submittedName>
</protein>
<evidence type="ECO:0000313" key="4">
    <source>
        <dbReference type="Proteomes" id="UP000314616"/>
    </source>
</evidence>
<feature type="transmembrane region" description="Helical" evidence="1">
    <location>
        <begin position="82"/>
        <end position="98"/>
    </location>
</feature>
<feature type="transmembrane region" description="Helical" evidence="1">
    <location>
        <begin position="168"/>
        <end position="186"/>
    </location>
</feature>
<dbReference type="GO" id="GO:0004175">
    <property type="term" value="F:endopeptidase activity"/>
    <property type="evidence" value="ECO:0007669"/>
    <property type="project" value="UniProtKB-ARBA"/>
</dbReference>
<sequence>MRHVGHERARRTATLLAPVTVPVSMSAAFALLGRRLPARRAYAVGFAVYWLGWGTAFPLWVLGPREAWRWLGGGRRPHVGEAVLLLVPLAGAVATELVPQRRLVTARVAAVMVATATVNAASEELLWRALFLAQFPDDAARGRLWPLAGFTVWHLAPQLVLPSRRGRLPFLGGALLVGAAATAVGARCGGLRTVLVAHMATDACGVRAARFRLGMPVPPTMHP</sequence>
<feature type="transmembrane region" description="Helical" evidence="1">
    <location>
        <begin position="12"/>
        <end position="32"/>
    </location>
</feature>
<keyword evidence="3" id="KW-0482">Metalloprotease</keyword>
<dbReference type="Proteomes" id="UP000314616">
    <property type="component" value="Chromosome"/>
</dbReference>
<dbReference type="Pfam" id="PF02517">
    <property type="entry name" value="Rce1-like"/>
    <property type="match status" value="1"/>
</dbReference>
<evidence type="ECO:0000313" key="3">
    <source>
        <dbReference type="EMBL" id="QDC25404.1"/>
    </source>
</evidence>
<dbReference type="AlphaFoldDB" id="A0A5B8C4A0"/>
<name>A0A5B8C4A0_9MICO</name>
<gene>
    <name evidence="3" type="ORF">FE374_12985</name>
</gene>
<reference evidence="3 4" key="1">
    <citation type="submission" date="2019-05" db="EMBL/GenBank/DDBJ databases">
        <title>Georgenia *** sp. nov., and Georgenia *** sp. nov., isolated from the intestinal contents of plateau pika (Ochotona curzoniae) in the Qinghai-Tibet plateau of China.</title>
        <authorList>
            <person name="Tian Z."/>
        </authorList>
    </citation>
    <scope>NUCLEOTIDE SEQUENCE [LARGE SCALE GENOMIC DNA]</scope>
    <source>
        <strain evidence="3 4">Z443</strain>
    </source>
</reference>
<dbReference type="GO" id="GO:0006508">
    <property type="term" value="P:proteolysis"/>
    <property type="evidence" value="ECO:0007669"/>
    <property type="project" value="UniProtKB-KW"/>
</dbReference>
<feature type="transmembrane region" description="Helical" evidence="1">
    <location>
        <begin position="41"/>
        <end position="62"/>
    </location>
</feature>
<dbReference type="GO" id="GO:0008237">
    <property type="term" value="F:metallopeptidase activity"/>
    <property type="evidence" value="ECO:0007669"/>
    <property type="project" value="UniProtKB-KW"/>
</dbReference>
<evidence type="ECO:0000259" key="2">
    <source>
        <dbReference type="Pfam" id="PF02517"/>
    </source>
</evidence>
<keyword evidence="3" id="KW-0378">Hydrolase</keyword>
<organism evidence="3 4">
    <name type="scientific">Georgenia yuyongxinii</name>
    <dbReference type="NCBI Taxonomy" id="2589797"/>
    <lineage>
        <taxon>Bacteria</taxon>
        <taxon>Bacillati</taxon>
        <taxon>Actinomycetota</taxon>
        <taxon>Actinomycetes</taxon>
        <taxon>Micrococcales</taxon>
        <taxon>Bogoriellaceae</taxon>
        <taxon>Georgenia</taxon>
    </lineage>
</organism>
<dbReference type="RefSeq" id="WP_139929618.1">
    <property type="nucleotide sequence ID" value="NZ_CP040915.1"/>
</dbReference>
<feature type="domain" description="CAAX prenyl protease 2/Lysostaphin resistance protein A-like" evidence="2">
    <location>
        <begin position="109"/>
        <end position="203"/>
    </location>
</feature>
<evidence type="ECO:0000256" key="1">
    <source>
        <dbReference type="SAM" id="Phobius"/>
    </source>
</evidence>
<keyword evidence="1" id="KW-0812">Transmembrane</keyword>
<accession>A0A5B8C4A0</accession>
<keyword evidence="1" id="KW-1133">Transmembrane helix</keyword>
<dbReference type="OrthoDB" id="4939985at2"/>
<keyword evidence="3" id="KW-0645">Protease</keyword>
<dbReference type="GO" id="GO:0080120">
    <property type="term" value="P:CAAX-box protein maturation"/>
    <property type="evidence" value="ECO:0007669"/>
    <property type="project" value="UniProtKB-ARBA"/>
</dbReference>
<dbReference type="EMBL" id="CP040915">
    <property type="protein sequence ID" value="QDC25404.1"/>
    <property type="molecule type" value="Genomic_DNA"/>
</dbReference>
<keyword evidence="1" id="KW-0472">Membrane</keyword>
<dbReference type="InterPro" id="IPR003675">
    <property type="entry name" value="Rce1/LyrA-like_dom"/>
</dbReference>
<dbReference type="KEGG" id="gyu:FE374_12985"/>